<accession>A0A7V0T4P2</accession>
<dbReference type="Proteomes" id="UP000885672">
    <property type="component" value="Unassembled WGS sequence"/>
</dbReference>
<sequence>MRALRLRSVRPGAAGVGLLSALAVLLVGAPACDGFDAFQFATFDLRDGTVGEVYADTIRTVGARGEVTFRLVDGQLPPGVGLREHDRNGILYGRPTREGDFLFTVEARDEGTSWSEGAASARARIVTQGFAITVTAR</sequence>
<protein>
    <submittedName>
        <fullName evidence="1">Uncharacterized protein</fullName>
    </submittedName>
</protein>
<comment type="caution">
    <text evidence="1">The sequence shown here is derived from an EMBL/GenBank/DDBJ whole genome shotgun (WGS) entry which is preliminary data.</text>
</comment>
<dbReference type="InterPro" id="IPR013783">
    <property type="entry name" value="Ig-like_fold"/>
</dbReference>
<name>A0A7V0T4P2_UNCW3</name>
<evidence type="ECO:0000313" key="1">
    <source>
        <dbReference type="EMBL" id="HDQ99164.1"/>
    </source>
</evidence>
<dbReference type="EMBL" id="DSBX01000101">
    <property type="protein sequence ID" value="HDQ99164.1"/>
    <property type="molecule type" value="Genomic_DNA"/>
</dbReference>
<gene>
    <name evidence="1" type="ORF">ENN51_02610</name>
</gene>
<dbReference type="AlphaFoldDB" id="A0A7V0T4P2"/>
<reference evidence="1" key="1">
    <citation type="journal article" date="2020" name="mSystems">
        <title>Genome- and Community-Level Interaction Insights into Carbon Utilization and Element Cycling Functions of Hydrothermarchaeota in Hydrothermal Sediment.</title>
        <authorList>
            <person name="Zhou Z."/>
            <person name="Liu Y."/>
            <person name="Xu W."/>
            <person name="Pan J."/>
            <person name="Luo Z.H."/>
            <person name="Li M."/>
        </authorList>
    </citation>
    <scope>NUCLEOTIDE SEQUENCE [LARGE SCALE GENOMIC DNA]</scope>
    <source>
        <strain evidence="1">SpSt-1182</strain>
    </source>
</reference>
<organism evidence="1">
    <name type="scientific">candidate division WOR-3 bacterium</name>
    <dbReference type="NCBI Taxonomy" id="2052148"/>
    <lineage>
        <taxon>Bacteria</taxon>
        <taxon>Bacteria division WOR-3</taxon>
    </lineage>
</organism>
<proteinExistence type="predicted"/>
<dbReference type="Gene3D" id="2.60.40.10">
    <property type="entry name" value="Immunoglobulins"/>
    <property type="match status" value="1"/>
</dbReference>